<evidence type="ECO:0000313" key="2">
    <source>
        <dbReference type="Proteomes" id="UP001501020"/>
    </source>
</evidence>
<protein>
    <submittedName>
        <fullName evidence="1">Uncharacterized protein</fullName>
    </submittedName>
</protein>
<organism evidence="1 2">
    <name type="scientific">Actinomadura napierensis</name>
    <dbReference type="NCBI Taxonomy" id="267854"/>
    <lineage>
        <taxon>Bacteria</taxon>
        <taxon>Bacillati</taxon>
        <taxon>Actinomycetota</taxon>
        <taxon>Actinomycetes</taxon>
        <taxon>Streptosporangiales</taxon>
        <taxon>Thermomonosporaceae</taxon>
        <taxon>Actinomadura</taxon>
    </lineage>
</organism>
<evidence type="ECO:0000313" key="1">
    <source>
        <dbReference type="EMBL" id="GAA2165041.1"/>
    </source>
</evidence>
<name>A0ABN3AFT3_9ACTN</name>
<sequence length="115" mass="12383">MYTKKAGGHWYAKAVVRSSGRLAPHCELGIDIRHGSGPYQAPPGNDTPVAVRETLSTHYYLDDPGSKARACLSNRDLGDDGWHCGAGCDLARSAVTPRGGRAWVRHPFSAAARPR</sequence>
<keyword evidence="2" id="KW-1185">Reference proteome</keyword>
<comment type="caution">
    <text evidence="1">The sequence shown here is derived from an EMBL/GenBank/DDBJ whole genome shotgun (WGS) entry which is preliminary data.</text>
</comment>
<reference evidence="1 2" key="1">
    <citation type="journal article" date="2019" name="Int. J. Syst. Evol. Microbiol.">
        <title>The Global Catalogue of Microorganisms (GCM) 10K type strain sequencing project: providing services to taxonomists for standard genome sequencing and annotation.</title>
        <authorList>
            <consortium name="The Broad Institute Genomics Platform"/>
            <consortium name="The Broad Institute Genome Sequencing Center for Infectious Disease"/>
            <person name="Wu L."/>
            <person name="Ma J."/>
        </authorList>
    </citation>
    <scope>NUCLEOTIDE SEQUENCE [LARGE SCALE GENOMIC DNA]</scope>
    <source>
        <strain evidence="1 2">JCM 13850</strain>
    </source>
</reference>
<dbReference type="EMBL" id="BAAAMR010000124">
    <property type="protein sequence ID" value="GAA2165041.1"/>
    <property type="molecule type" value="Genomic_DNA"/>
</dbReference>
<dbReference type="Proteomes" id="UP001501020">
    <property type="component" value="Unassembled WGS sequence"/>
</dbReference>
<gene>
    <name evidence="1" type="ORF">GCM10009727_83260</name>
</gene>
<proteinExistence type="predicted"/>
<accession>A0ABN3AFT3</accession>